<dbReference type="Proteomes" id="UP000186400">
    <property type="component" value="Unassembled WGS sequence"/>
</dbReference>
<dbReference type="RefSeq" id="WP_076487251.1">
    <property type="nucleotide sequence ID" value="NZ_FTMS01000001.1"/>
</dbReference>
<dbReference type="GO" id="GO:0005829">
    <property type="term" value="C:cytosol"/>
    <property type="evidence" value="ECO:0007669"/>
    <property type="project" value="TreeGrafter"/>
</dbReference>
<dbReference type="InterPro" id="IPR001650">
    <property type="entry name" value="Helicase_C-like"/>
</dbReference>
<keyword evidence="2 7" id="KW-0378">Hydrolase</keyword>
<evidence type="ECO:0000256" key="7">
    <source>
        <dbReference type="RuleBase" id="RU000492"/>
    </source>
</evidence>
<feature type="short sequence motif" description="Q motif" evidence="6">
    <location>
        <begin position="4"/>
        <end position="32"/>
    </location>
</feature>
<dbReference type="InterPro" id="IPR000629">
    <property type="entry name" value="RNA-helicase_DEAD-box_CS"/>
</dbReference>
<gene>
    <name evidence="12" type="ORF">SAMN05920897_1013</name>
</gene>
<dbReference type="GO" id="GO:0005524">
    <property type="term" value="F:ATP binding"/>
    <property type="evidence" value="ECO:0007669"/>
    <property type="project" value="UniProtKB-KW"/>
</dbReference>
<name>A0A1N6N3R6_9SPIO</name>
<dbReference type="AlphaFoldDB" id="A0A1N6N3R6"/>
<dbReference type="SUPFAM" id="SSF52540">
    <property type="entry name" value="P-loop containing nucleoside triphosphate hydrolases"/>
    <property type="match status" value="1"/>
</dbReference>
<dbReference type="GO" id="GO:0016787">
    <property type="term" value="F:hydrolase activity"/>
    <property type="evidence" value="ECO:0007669"/>
    <property type="project" value="UniProtKB-KW"/>
</dbReference>
<dbReference type="InterPro" id="IPR050079">
    <property type="entry name" value="DEAD_box_RNA_helicase"/>
</dbReference>
<evidence type="ECO:0000256" key="6">
    <source>
        <dbReference type="PROSITE-ProRule" id="PRU00552"/>
    </source>
</evidence>
<evidence type="ECO:0000256" key="1">
    <source>
        <dbReference type="ARBA" id="ARBA00022741"/>
    </source>
</evidence>
<dbReference type="SMART" id="SM00487">
    <property type="entry name" value="DEXDc"/>
    <property type="match status" value="1"/>
</dbReference>
<evidence type="ECO:0000256" key="3">
    <source>
        <dbReference type="ARBA" id="ARBA00022806"/>
    </source>
</evidence>
<accession>A0A1N6N3R6</accession>
<feature type="domain" description="Helicase C-terminal" evidence="10">
    <location>
        <begin position="221"/>
        <end position="384"/>
    </location>
</feature>
<evidence type="ECO:0000259" key="11">
    <source>
        <dbReference type="PROSITE" id="PS51195"/>
    </source>
</evidence>
<protein>
    <submittedName>
        <fullName evidence="12">ATP-dependent RNA helicase RhlE</fullName>
    </submittedName>
</protein>
<dbReference type="OrthoDB" id="9805696at2"/>
<evidence type="ECO:0000256" key="5">
    <source>
        <dbReference type="ARBA" id="ARBA00038437"/>
    </source>
</evidence>
<dbReference type="InterPro" id="IPR014001">
    <property type="entry name" value="Helicase_ATP-bd"/>
</dbReference>
<dbReference type="SMART" id="SM00490">
    <property type="entry name" value="HELICc"/>
    <property type="match status" value="1"/>
</dbReference>
<keyword evidence="3 7" id="KW-0347">Helicase</keyword>
<reference evidence="13" key="1">
    <citation type="submission" date="2017-01" db="EMBL/GenBank/DDBJ databases">
        <authorList>
            <person name="Varghese N."/>
            <person name="Submissions S."/>
        </authorList>
    </citation>
    <scope>NUCLEOTIDE SEQUENCE [LARGE SCALE GENOMIC DNA]</scope>
    <source>
        <strain evidence="13">ASpG1</strain>
    </source>
</reference>
<sequence>MNQKSFLELGLQSGLEKTLQANQFLTPTPIQAQAIPPVLEGRDILASAQTGSGKTAAFALPLLSQLAEEQTRPRRGAPRALILVPTRELAGQIATVLTTFGRPLRMSTAVIYGGVSKSAQISALRRGVDIAVATPGRLLDLMGGGFITLKDIQMIVLDEADRMLDMGFIPDVKRIIQELPEKRQALFFSATVPGPVAQLADQLLHDPIRISVESDRSSDPDIDQKVLFVSREEKKDALKMILTEGGCFRALVFTRTKHRARDLAKHLSKSGIPSDDIHGDKSQNARSRALANFDRGRVQVLVATDVASRGIDVKDIDHVINYELPNESESYVHRIGRTARAGKSGIALSLCDETELNCLSLIQRALKKAIPVFADHPFHSTSIATAATRRDRPSRGPGQGGGNRGGRNFRKPQGSRSRPGRPQAARPLRQAS</sequence>
<feature type="domain" description="DEAD-box RNA helicase Q" evidence="11">
    <location>
        <begin position="4"/>
        <end position="32"/>
    </location>
</feature>
<dbReference type="EMBL" id="FTMS01000001">
    <property type="protein sequence ID" value="SIP86717.1"/>
    <property type="molecule type" value="Genomic_DNA"/>
</dbReference>
<dbReference type="CDD" id="cd18787">
    <property type="entry name" value="SF2_C_DEAD"/>
    <property type="match status" value="1"/>
</dbReference>
<dbReference type="PROSITE" id="PS51194">
    <property type="entry name" value="HELICASE_CTER"/>
    <property type="match status" value="1"/>
</dbReference>
<dbReference type="InterPro" id="IPR011545">
    <property type="entry name" value="DEAD/DEAH_box_helicase_dom"/>
</dbReference>
<dbReference type="InterPro" id="IPR044742">
    <property type="entry name" value="DEAD/DEAH_RhlB"/>
</dbReference>
<keyword evidence="13" id="KW-1185">Reference proteome</keyword>
<dbReference type="CDD" id="cd00268">
    <property type="entry name" value="DEADc"/>
    <property type="match status" value="1"/>
</dbReference>
<keyword evidence="1 7" id="KW-0547">Nucleotide-binding</keyword>
<dbReference type="STRING" id="159291.SAMN05920897_1013"/>
<dbReference type="Gene3D" id="3.40.50.300">
    <property type="entry name" value="P-loop containing nucleotide triphosphate hydrolases"/>
    <property type="match status" value="2"/>
</dbReference>
<keyword evidence="4 7" id="KW-0067">ATP-binding</keyword>
<dbReference type="PROSITE" id="PS51195">
    <property type="entry name" value="Q_MOTIF"/>
    <property type="match status" value="1"/>
</dbReference>
<dbReference type="InterPro" id="IPR027417">
    <property type="entry name" value="P-loop_NTPase"/>
</dbReference>
<dbReference type="PANTHER" id="PTHR47959">
    <property type="entry name" value="ATP-DEPENDENT RNA HELICASE RHLE-RELATED"/>
    <property type="match status" value="1"/>
</dbReference>
<dbReference type="GO" id="GO:0003676">
    <property type="term" value="F:nucleic acid binding"/>
    <property type="evidence" value="ECO:0007669"/>
    <property type="project" value="InterPro"/>
</dbReference>
<dbReference type="GO" id="GO:0003724">
    <property type="term" value="F:RNA helicase activity"/>
    <property type="evidence" value="ECO:0007669"/>
    <property type="project" value="InterPro"/>
</dbReference>
<dbReference type="Pfam" id="PF00271">
    <property type="entry name" value="Helicase_C"/>
    <property type="match status" value="1"/>
</dbReference>
<evidence type="ECO:0000313" key="12">
    <source>
        <dbReference type="EMBL" id="SIP86717.1"/>
    </source>
</evidence>
<dbReference type="InterPro" id="IPR014014">
    <property type="entry name" value="RNA_helicase_DEAD_Q_motif"/>
</dbReference>
<evidence type="ECO:0000256" key="4">
    <source>
        <dbReference type="ARBA" id="ARBA00022840"/>
    </source>
</evidence>
<feature type="region of interest" description="Disordered" evidence="8">
    <location>
        <begin position="383"/>
        <end position="432"/>
    </location>
</feature>
<dbReference type="PROSITE" id="PS51192">
    <property type="entry name" value="HELICASE_ATP_BIND_1"/>
    <property type="match status" value="1"/>
</dbReference>
<feature type="domain" description="Helicase ATP-binding" evidence="9">
    <location>
        <begin position="35"/>
        <end position="210"/>
    </location>
</feature>
<organism evidence="12 13">
    <name type="scientific">Alkalispirochaeta americana</name>
    <dbReference type="NCBI Taxonomy" id="159291"/>
    <lineage>
        <taxon>Bacteria</taxon>
        <taxon>Pseudomonadati</taxon>
        <taxon>Spirochaetota</taxon>
        <taxon>Spirochaetia</taxon>
        <taxon>Spirochaetales</taxon>
        <taxon>Spirochaetaceae</taxon>
        <taxon>Alkalispirochaeta</taxon>
    </lineage>
</organism>
<dbReference type="Pfam" id="PF00270">
    <property type="entry name" value="DEAD"/>
    <property type="match status" value="1"/>
</dbReference>
<evidence type="ECO:0000259" key="10">
    <source>
        <dbReference type="PROSITE" id="PS51194"/>
    </source>
</evidence>
<proteinExistence type="inferred from homology"/>
<evidence type="ECO:0000313" key="13">
    <source>
        <dbReference type="Proteomes" id="UP000186400"/>
    </source>
</evidence>
<evidence type="ECO:0000256" key="8">
    <source>
        <dbReference type="SAM" id="MobiDB-lite"/>
    </source>
</evidence>
<dbReference type="PANTHER" id="PTHR47959:SF13">
    <property type="entry name" value="ATP-DEPENDENT RNA HELICASE RHLE"/>
    <property type="match status" value="1"/>
</dbReference>
<evidence type="ECO:0000256" key="2">
    <source>
        <dbReference type="ARBA" id="ARBA00022801"/>
    </source>
</evidence>
<comment type="similarity">
    <text evidence="5 7">Belongs to the DEAD box helicase family.</text>
</comment>
<evidence type="ECO:0000259" key="9">
    <source>
        <dbReference type="PROSITE" id="PS51192"/>
    </source>
</evidence>
<dbReference type="PROSITE" id="PS00039">
    <property type="entry name" value="DEAD_ATP_HELICASE"/>
    <property type="match status" value="1"/>
</dbReference>